<dbReference type="STRING" id="1297742.A176_004463"/>
<accession>A0A0H4WVY5</accession>
<evidence type="ECO:0000313" key="2">
    <source>
        <dbReference type="Proteomes" id="UP000009026"/>
    </source>
</evidence>
<keyword evidence="2" id="KW-1185">Reference proteome</keyword>
<organism evidence="1 2">
    <name type="scientific">Pseudomyxococcus hansupus</name>
    <dbReference type="NCBI Taxonomy" id="1297742"/>
    <lineage>
        <taxon>Bacteria</taxon>
        <taxon>Pseudomonadati</taxon>
        <taxon>Myxococcota</taxon>
        <taxon>Myxococcia</taxon>
        <taxon>Myxococcales</taxon>
        <taxon>Cystobacterineae</taxon>
        <taxon>Myxococcaceae</taxon>
        <taxon>Pseudomyxococcus</taxon>
    </lineage>
</organism>
<dbReference type="EMBL" id="CP012109">
    <property type="protein sequence ID" value="AKQ67551.1"/>
    <property type="molecule type" value="Genomic_DNA"/>
</dbReference>
<reference evidence="1 2" key="1">
    <citation type="journal article" date="2016" name="PLoS ONE">
        <title>Complete Genome Sequence and Comparative Genomics of a Novel Myxobacterium Myxococcus hansupus.</title>
        <authorList>
            <person name="Sharma G."/>
            <person name="Narwani T."/>
            <person name="Subramanian S."/>
        </authorList>
    </citation>
    <scope>NUCLEOTIDE SEQUENCE [LARGE SCALE GENOMIC DNA]</scope>
    <source>
        <strain evidence="2">mixupus</strain>
    </source>
</reference>
<dbReference type="PATRIC" id="fig|1297742.4.peg.4505"/>
<protein>
    <submittedName>
        <fullName evidence="1">Putative lipoprotein</fullName>
    </submittedName>
</protein>
<keyword evidence="1" id="KW-0449">Lipoprotein</keyword>
<dbReference type="AlphaFoldDB" id="A0A0H4WVY5"/>
<gene>
    <name evidence="1" type="ORF">A176_004463</name>
</gene>
<name>A0A0H4WVY5_9BACT</name>
<sequence length="87" mass="8920">MEVLSADGARIRGATVTGTNVTSNISITGVTDGQGVSTAINESLAPSPVRVVATAGSKVSPAHQVEWQCDGCNCQPEPSTLELRLNP</sequence>
<evidence type="ECO:0000313" key="1">
    <source>
        <dbReference type="EMBL" id="AKQ67551.1"/>
    </source>
</evidence>
<dbReference type="Proteomes" id="UP000009026">
    <property type="component" value="Chromosome"/>
</dbReference>
<proteinExistence type="predicted"/>
<dbReference type="KEGG" id="mym:A176_004463"/>